<dbReference type="PANTHER" id="PTHR44169:SF6">
    <property type="entry name" value="NADPH-DEPENDENT 1-ACYLDIHYDROXYACETONE PHOSPHATE REDUCTASE"/>
    <property type="match status" value="1"/>
</dbReference>
<proteinExistence type="inferred from homology"/>
<dbReference type="Proteomes" id="UP001499854">
    <property type="component" value="Unassembled WGS sequence"/>
</dbReference>
<evidence type="ECO:0000313" key="5">
    <source>
        <dbReference type="Proteomes" id="UP001499854"/>
    </source>
</evidence>
<keyword evidence="5" id="KW-1185">Reference proteome</keyword>
<dbReference type="CDD" id="cd05374">
    <property type="entry name" value="17beta-HSD-like_SDR_c"/>
    <property type="match status" value="1"/>
</dbReference>
<accession>A0ABP5EMS5</accession>
<dbReference type="InterPro" id="IPR002347">
    <property type="entry name" value="SDR_fam"/>
</dbReference>
<gene>
    <name evidence="4" type="ORF">GCM10009838_76590</name>
</gene>
<protein>
    <submittedName>
        <fullName evidence="4">Oxidoreductase</fullName>
    </submittedName>
</protein>
<comment type="similarity">
    <text evidence="1 3">Belongs to the short-chain dehydrogenases/reductases (SDR) family.</text>
</comment>
<comment type="caution">
    <text evidence="4">The sequence shown here is derived from an EMBL/GenBank/DDBJ whole genome shotgun (WGS) entry which is preliminary data.</text>
</comment>
<evidence type="ECO:0000256" key="1">
    <source>
        <dbReference type="ARBA" id="ARBA00006484"/>
    </source>
</evidence>
<sequence>MSEAEAPDGSRTSRGARVSRVSRATLVTGCSSGIGRAAARRLHRAGLPVYATARDVGALADLAADGIATLRLDVTDEASAAAAVKRVVEDHGAVGVLVNNAGGGVYGAVEDVPLATARASFETNLFGPLQLTQLVLPGMREQGAGRIVNVSSILGRFSPPGGGLYQATKHALEAYSEALRAEVAPFGIHVSLIEPATVRTAFFSTALLQFAGRPDSAYQPFYDKLATWAIAVHEGRTTAGRFAVSPEKAAAAIERAVQARHPRTRYPVGPLATGALTLRRVLPDRAFARFVARQFPTP</sequence>
<evidence type="ECO:0000313" key="4">
    <source>
        <dbReference type="EMBL" id="GAA1999796.1"/>
    </source>
</evidence>
<dbReference type="InterPro" id="IPR036291">
    <property type="entry name" value="NAD(P)-bd_dom_sf"/>
</dbReference>
<name>A0ABP5EMS5_9ACTN</name>
<reference evidence="5" key="1">
    <citation type="journal article" date="2019" name="Int. J. Syst. Evol. Microbiol.">
        <title>The Global Catalogue of Microorganisms (GCM) 10K type strain sequencing project: providing services to taxonomists for standard genome sequencing and annotation.</title>
        <authorList>
            <consortium name="The Broad Institute Genomics Platform"/>
            <consortium name="The Broad Institute Genome Sequencing Center for Infectious Disease"/>
            <person name="Wu L."/>
            <person name="Ma J."/>
        </authorList>
    </citation>
    <scope>NUCLEOTIDE SEQUENCE [LARGE SCALE GENOMIC DNA]</scope>
    <source>
        <strain evidence="5">JCM 16013</strain>
    </source>
</reference>
<dbReference type="PRINTS" id="PR00081">
    <property type="entry name" value="GDHRDH"/>
</dbReference>
<organism evidence="4 5">
    <name type="scientific">Catenulispora subtropica</name>
    <dbReference type="NCBI Taxonomy" id="450798"/>
    <lineage>
        <taxon>Bacteria</taxon>
        <taxon>Bacillati</taxon>
        <taxon>Actinomycetota</taxon>
        <taxon>Actinomycetes</taxon>
        <taxon>Catenulisporales</taxon>
        <taxon>Catenulisporaceae</taxon>
        <taxon>Catenulispora</taxon>
    </lineage>
</organism>
<dbReference type="Gene3D" id="3.40.50.720">
    <property type="entry name" value="NAD(P)-binding Rossmann-like Domain"/>
    <property type="match status" value="1"/>
</dbReference>
<dbReference type="SUPFAM" id="SSF51735">
    <property type="entry name" value="NAD(P)-binding Rossmann-fold domains"/>
    <property type="match status" value="1"/>
</dbReference>
<keyword evidence="2" id="KW-0560">Oxidoreductase</keyword>
<evidence type="ECO:0000256" key="3">
    <source>
        <dbReference type="RuleBase" id="RU000363"/>
    </source>
</evidence>
<dbReference type="PRINTS" id="PR00080">
    <property type="entry name" value="SDRFAMILY"/>
</dbReference>
<evidence type="ECO:0000256" key="2">
    <source>
        <dbReference type="ARBA" id="ARBA00023002"/>
    </source>
</evidence>
<dbReference type="PANTHER" id="PTHR44169">
    <property type="entry name" value="NADPH-DEPENDENT 1-ACYLDIHYDROXYACETONE PHOSPHATE REDUCTASE"/>
    <property type="match status" value="1"/>
</dbReference>
<dbReference type="Pfam" id="PF00106">
    <property type="entry name" value="adh_short"/>
    <property type="match status" value="1"/>
</dbReference>
<dbReference type="RefSeq" id="WP_344662103.1">
    <property type="nucleotide sequence ID" value="NZ_BAAAQM010000066.1"/>
</dbReference>
<dbReference type="EMBL" id="BAAAQM010000066">
    <property type="protein sequence ID" value="GAA1999796.1"/>
    <property type="molecule type" value="Genomic_DNA"/>
</dbReference>